<evidence type="ECO:0000259" key="8">
    <source>
        <dbReference type="PROSITE" id="PS51266"/>
    </source>
</evidence>
<evidence type="ECO:0000256" key="1">
    <source>
        <dbReference type="ARBA" id="ARBA00022723"/>
    </source>
</evidence>
<dbReference type="PROSITE" id="PS50103">
    <property type="entry name" value="ZF_C3H1"/>
    <property type="match status" value="1"/>
</dbReference>
<dbReference type="InterPro" id="IPR000571">
    <property type="entry name" value="Znf_CCCH"/>
</dbReference>
<proteinExistence type="predicted"/>
<dbReference type="AlphaFoldDB" id="A0A093Y4K6"/>
<dbReference type="GO" id="GO:0008270">
    <property type="term" value="F:zinc ion binding"/>
    <property type="evidence" value="ECO:0007669"/>
    <property type="project" value="UniProtKB-KW"/>
</dbReference>
<evidence type="ECO:0000256" key="5">
    <source>
        <dbReference type="PROSITE-ProRule" id="PRU00723"/>
    </source>
</evidence>
<feature type="region of interest" description="Disordered" evidence="6">
    <location>
        <begin position="812"/>
        <end position="832"/>
    </location>
</feature>
<gene>
    <name evidence="9" type="ORF">GQ26_0033000</name>
</gene>
<evidence type="ECO:0000259" key="7">
    <source>
        <dbReference type="PROSITE" id="PS50103"/>
    </source>
</evidence>
<feature type="compositionally biased region" description="Low complexity" evidence="6">
    <location>
        <begin position="29"/>
        <end position="41"/>
    </location>
</feature>
<feature type="region of interest" description="Disordered" evidence="6">
    <location>
        <begin position="16"/>
        <end position="80"/>
    </location>
</feature>
<feature type="domain" description="CHY-type" evidence="8">
    <location>
        <begin position="729"/>
        <end position="796"/>
    </location>
</feature>
<dbReference type="Pfam" id="PF05495">
    <property type="entry name" value="zf-CHY"/>
    <property type="match status" value="1"/>
</dbReference>
<evidence type="ECO:0000313" key="9">
    <source>
        <dbReference type="EMBL" id="KFX52433.1"/>
    </source>
</evidence>
<dbReference type="InterPro" id="IPR037274">
    <property type="entry name" value="Znf_CHY_sf"/>
</dbReference>
<feature type="region of interest" description="Disordered" evidence="6">
    <location>
        <begin position="476"/>
        <end position="550"/>
    </location>
</feature>
<feature type="compositionally biased region" description="Acidic residues" evidence="6">
    <location>
        <begin position="506"/>
        <end position="519"/>
    </location>
</feature>
<keyword evidence="2 4" id="KW-0863">Zinc-finger</keyword>
<dbReference type="EMBL" id="JPOX01000003">
    <property type="protein sequence ID" value="KFX52433.1"/>
    <property type="molecule type" value="Genomic_DNA"/>
</dbReference>
<dbReference type="PROSITE" id="PS51266">
    <property type="entry name" value="ZF_CHY"/>
    <property type="match status" value="1"/>
</dbReference>
<keyword evidence="1 5" id="KW-0479">Metal-binding</keyword>
<dbReference type="InterPro" id="IPR008913">
    <property type="entry name" value="Znf_CHY"/>
</dbReference>
<feature type="zinc finger region" description="C3H1-type" evidence="5">
    <location>
        <begin position="73"/>
        <end position="121"/>
    </location>
</feature>
<keyword evidence="3 5" id="KW-0862">Zinc</keyword>
<dbReference type="SUPFAM" id="SSF161219">
    <property type="entry name" value="CHY zinc finger-like"/>
    <property type="match status" value="1"/>
</dbReference>
<comment type="caution">
    <text evidence="9">The sequence shown here is derived from an EMBL/GenBank/DDBJ whole genome shotgun (WGS) entry which is preliminary data.</text>
</comment>
<evidence type="ECO:0000256" key="2">
    <source>
        <dbReference type="ARBA" id="ARBA00022771"/>
    </source>
</evidence>
<feature type="domain" description="C3H1-type" evidence="7">
    <location>
        <begin position="73"/>
        <end position="121"/>
    </location>
</feature>
<sequence>MLTTILPASQIPSALSTDRLSTVPMEATSQPQSSDSLSSAQTNGTALDELASAQHQNNAASIRQERSTHPPGNRKQKPCRFFGTRKGMYVLKGLVFFNYIVFVDTDRCRSGDTCPYPHIAPDEGVPEPSAPAPTQAHTKQHSRTRELRAVSKPIPKTQQDSPRDFQIGQLRRRFHPKEEEDGAGNTTLTFGMVPTDPDFPFDMPKLDCSLNIPHDWPAETGRPTLRVTNPDMHRGFQINVERGFDGLIDSAVKDRRPLTLLGLMNSLDRNLERFLSAEKAPTIKIVPTRKGVKTPELAPTKQEQVQRQVPEQKPIRHERVVPVPKPVYTAEQRAEAEKTRRSETRQLEARLNRIPLYKKLGDGQSYIIPITPTKLERLPVHLRGVKSVKLCVPLLYPLEKSSIELQAVDAIEARIVELGFKEWVLKGPHATLMVQVNYLAHNMHLLISTPTTEPKRIEPQAPAVAEDLDAGRAVVDEDQDSLSDSDRPHIKFISRPPEWSMPAGPDGEDSDSPFEDSSDSYEHDSAEESQDGGAPIGDAPIGDTAGSSSAVNAPAHGTAVNLPGLELYGIELLETKMISVTVKCDRCKEHTDIKNIKPTDDPSQPSPVKVESCRKCANTFNIAFRQQLMHSNSQRAGYLDLEGCTAFDLLPSYFQPTCSECSTPFPAPGLLAVRGDAAMASCRECHRKMNFKISEVKFMVVGVSALSRQRVLAPRKQVRENLGIVAGQELPRRGRCKHYGKSYRWFRFSCCVKVFPCDKCHDAETDHPNEHGNRMICGFCSREQIYRPETCGICKNVLVGKAGSGFWEGGKGTRDKVKMSRKDPRKYKRISS</sequence>
<feature type="compositionally biased region" description="Basic residues" evidence="6">
    <location>
        <begin position="823"/>
        <end position="832"/>
    </location>
</feature>
<accession>A0A093Y4K6</accession>
<evidence type="ECO:0000256" key="6">
    <source>
        <dbReference type="SAM" id="MobiDB-lite"/>
    </source>
</evidence>
<feature type="compositionally biased region" description="Basic and acidic residues" evidence="6">
    <location>
        <begin position="812"/>
        <end position="822"/>
    </location>
</feature>
<evidence type="ECO:0000256" key="4">
    <source>
        <dbReference type="PROSITE-ProRule" id="PRU00601"/>
    </source>
</evidence>
<protein>
    <submittedName>
        <fullName evidence="9">Uncharacterized protein C18H10.09</fullName>
    </submittedName>
</protein>
<reference evidence="9" key="1">
    <citation type="journal article" date="2014" name="PLoS Genet.">
        <title>Signature Gene Expression Reveals Novel Clues to the Molecular Mechanisms of Dimorphic Transition in Penicillium marneffei.</title>
        <authorList>
            <person name="Yang E."/>
            <person name="Wang G."/>
            <person name="Cai J."/>
            <person name="Woo P.C."/>
            <person name="Lau S.K."/>
            <person name="Yuen K.-Y."/>
            <person name="Chow W.-N."/>
            <person name="Lin X."/>
        </authorList>
    </citation>
    <scope>NUCLEOTIDE SEQUENCE [LARGE SCALE GENOMIC DNA]</scope>
    <source>
        <strain evidence="9">PM1</strain>
    </source>
</reference>
<organism evidence="9">
    <name type="scientific">Talaromyces marneffei PM1</name>
    <dbReference type="NCBI Taxonomy" id="1077442"/>
    <lineage>
        <taxon>Eukaryota</taxon>
        <taxon>Fungi</taxon>
        <taxon>Dikarya</taxon>
        <taxon>Ascomycota</taxon>
        <taxon>Pezizomycotina</taxon>
        <taxon>Eurotiomycetes</taxon>
        <taxon>Eurotiomycetidae</taxon>
        <taxon>Eurotiales</taxon>
        <taxon>Trichocomaceae</taxon>
        <taxon>Talaromyces</taxon>
        <taxon>Talaromyces sect. Talaromyces</taxon>
    </lineage>
</organism>
<feature type="region of interest" description="Disordered" evidence="6">
    <location>
        <begin position="124"/>
        <end position="146"/>
    </location>
</feature>
<name>A0A093Y4K6_TALMA</name>
<evidence type="ECO:0000256" key="3">
    <source>
        <dbReference type="ARBA" id="ARBA00022833"/>
    </source>
</evidence>